<dbReference type="EMBL" id="AP012273">
    <property type="protein sequence ID" value="BAO43053.1"/>
    <property type="molecule type" value="Genomic_DNA"/>
</dbReference>
<dbReference type="Proteomes" id="UP000031631">
    <property type="component" value="Chromosome"/>
</dbReference>
<organism evidence="1 2">
    <name type="scientific">Thiolapillus brandeum</name>
    <dbReference type="NCBI Taxonomy" id="1076588"/>
    <lineage>
        <taxon>Bacteria</taxon>
        <taxon>Pseudomonadati</taxon>
        <taxon>Pseudomonadota</taxon>
        <taxon>Gammaproteobacteria</taxon>
        <taxon>Chromatiales</taxon>
        <taxon>Sedimenticolaceae</taxon>
        <taxon>Thiolapillus</taxon>
    </lineage>
</organism>
<protein>
    <submittedName>
        <fullName evidence="1">Uncharacterized protein</fullName>
    </submittedName>
</protein>
<evidence type="ECO:0000313" key="1">
    <source>
        <dbReference type="EMBL" id="BAO43053.1"/>
    </source>
</evidence>
<proteinExistence type="predicted"/>
<evidence type="ECO:0000313" key="2">
    <source>
        <dbReference type="Proteomes" id="UP000031631"/>
    </source>
</evidence>
<dbReference type="KEGG" id="tbn:TBH_C0105"/>
<dbReference type="AlphaFoldDB" id="A0A7U6GG82"/>
<keyword evidence="2" id="KW-1185">Reference proteome</keyword>
<accession>A0A7U6GG82</accession>
<gene>
    <name evidence="1" type="ORF">TBH_C0105</name>
</gene>
<reference evidence="1 2" key="1">
    <citation type="journal article" date="2014" name="PLoS ONE">
        <title>Physiological and genomic features of a novel sulfur-oxidizing gammaproteobacterium belonging to a previously uncultivated symbiotic lineage isolated from a hydrothermal vent.</title>
        <authorList>
            <person name="Nunoura T."/>
            <person name="Takaki Y."/>
            <person name="Kazama H."/>
            <person name="Kakuta J."/>
            <person name="Shimamura S."/>
            <person name="Makita H."/>
            <person name="Hirai M."/>
            <person name="Miyazaki M."/>
            <person name="Takai K."/>
        </authorList>
    </citation>
    <scope>NUCLEOTIDE SEQUENCE [LARGE SCALE GENOMIC DNA]</scope>
    <source>
        <strain evidence="1 2">Hiromi1</strain>
    </source>
</reference>
<sequence>MASIPDYGKSEEWIIRTTLKERYGEDIPFEYADAEIRLSPADRDLSTCPVVFWEKDNCNFVIFKSGDRRYRCQFFYHGYQQYGTGIHEYDDLSECIVSLLQTQADHQAKEQGKI</sequence>
<dbReference type="OrthoDB" id="5623992at2"/>
<name>A0A7U6GG82_9GAMM</name>
<dbReference type="RefSeq" id="WP_041064267.1">
    <property type="nucleotide sequence ID" value="NZ_AP012273.1"/>
</dbReference>